<sequence length="128" mass="14931">MGIDAGFDLFPPLQTSSADDTARWDRFLDVIKSKYTNDPDVKVKDSGDVEVTQGEHPTLLKEAHKFRRFSSKVSGSHARNVERYMREVYNIARTHFPGRVHWWSEYEFEGEPEPKYSWTEVYGARDTK</sequence>
<protein>
    <submittedName>
        <fullName evidence="1">Uncharacterized protein</fullName>
    </submittedName>
</protein>
<evidence type="ECO:0000313" key="2">
    <source>
        <dbReference type="Proteomes" id="UP000807342"/>
    </source>
</evidence>
<dbReference type="AlphaFoldDB" id="A0A9P5X6D9"/>
<organism evidence="1 2">
    <name type="scientific">Macrolepiota fuliginosa MF-IS2</name>
    <dbReference type="NCBI Taxonomy" id="1400762"/>
    <lineage>
        <taxon>Eukaryota</taxon>
        <taxon>Fungi</taxon>
        <taxon>Dikarya</taxon>
        <taxon>Basidiomycota</taxon>
        <taxon>Agaricomycotina</taxon>
        <taxon>Agaricomycetes</taxon>
        <taxon>Agaricomycetidae</taxon>
        <taxon>Agaricales</taxon>
        <taxon>Agaricineae</taxon>
        <taxon>Agaricaceae</taxon>
        <taxon>Macrolepiota</taxon>
    </lineage>
</organism>
<dbReference type="OrthoDB" id="265717at2759"/>
<proteinExistence type="predicted"/>
<dbReference type="EMBL" id="MU151394">
    <property type="protein sequence ID" value="KAF9444207.1"/>
    <property type="molecule type" value="Genomic_DNA"/>
</dbReference>
<keyword evidence="2" id="KW-1185">Reference proteome</keyword>
<gene>
    <name evidence="1" type="ORF">P691DRAFT_778411</name>
</gene>
<reference evidence="1" key="1">
    <citation type="submission" date="2020-11" db="EMBL/GenBank/DDBJ databases">
        <authorList>
            <consortium name="DOE Joint Genome Institute"/>
            <person name="Ahrendt S."/>
            <person name="Riley R."/>
            <person name="Andreopoulos W."/>
            <person name="Labutti K."/>
            <person name="Pangilinan J."/>
            <person name="Ruiz-Duenas F.J."/>
            <person name="Barrasa J.M."/>
            <person name="Sanchez-Garcia M."/>
            <person name="Camarero S."/>
            <person name="Miyauchi S."/>
            <person name="Serrano A."/>
            <person name="Linde D."/>
            <person name="Babiker R."/>
            <person name="Drula E."/>
            <person name="Ayuso-Fernandez I."/>
            <person name="Pacheco R."/>
            <person name="Padilla G."/>
            <person name="Ferreira P."/>
            <person name="Barriuso J."/>
            <person name="Kellner H."/>
            <person name="Castanera R."/>
            <person name="Alfaro M."/>
            <person name="Ramirez L."/>
            <person name="Pisabarro A.G."/>
            <person name="Kuo A."/>
            <person name="Tritt A."/>
            <person name="Lipzen A."/>
            <person name="He G."/>
            <person name="Yan M."/>
            <person name="Ng V."/>
            <person name="Cullen D."/>
            <person name="Martin F."/>
            <person name="Rosso M.-N."/>
            <person name="Henrissat B."/>
            <person name="Hibbett D."/>
            <person name="Martinez A.T."/>
            <person name="Grigoriev I.V."/>
        </authorList>
    </citation>
    <scope>NUCLEOTIDE SEQUENCE</scope>
    <source>
        <strain evidence="1">MF-IS2</strain>
    </source>
</reference>
<comment type="caution">
    <text evidence="1">The sequence shown here is derived from an EMBL/GenBank/DDBJ whole genome shotgun (WGS) entry which is preliminary data.</text>
</comment>
<dbReference type="Proteomes" id="UP000807342">
    <property type="component" value="Unassembled WGS sequence"/>
</dbReference>
<evidence type="ECO:0000313" key="1">
    <source>
        <dbReference type="EMBL" id="KAF9444207.1"/>
    </source>
</evidence>
<accession>A0A9P5X6D9</accession>
<name>A0A9P5X6D9_9AGAR</name>